<dbReference type="RefSeq" id="WP_168134880.1">
    <property type="nucleotide sequence ID" value="NZ_JAAVJH010000006.1"/>
</dbReference>
<reference evidence="2 3" key="1">
    <citation type="submission" date="2020-03" db="EMBL/GenBank/DDBJ databases">
        <authorList>
            <person name="Wang L."/>
            <person name="He N."/>
            <person name="Li Y."/>
            <person name="Fang Y."/>
            <person name="Zhang F."/>
        </authorList>
    </citation>
    <scope>NUCLEOTIDE SEQUENCE [LARGE SCALE GENOMIC DNA]</scope>
    <source>
        <strain evidence="2 3">36D10-4-7</strain>
    </source>
</reference>
<evidence type="ECO:0000256" key="1">
    <source>
        <dbReference type="SAM" id="MobiDB-lite"/>
    </source>
</evidence>
<feature type="region of interest" description="Disordered" evidence="1">
    <location>
        <begin position="298"/>
        <end position="320"/>
    </location>
</feature>
<dbReference type="EMBL" id="JAAVJH010000006">
    <property type="protein sequence ID" value="NJR79347.1"/>
    <property type="molecule type" value="Genomic_DNA"/>
</dbReference>
<protein>
    <submittedName>
        <fullName evidence="2">Uncharacterized protein</fullName>
    </submittedName>
</protein>
<comment type="caution">
    <text evidence="2">The sequence shown here is derived from an EMBL/GenBank/DDBJ whole genome shotgun (WGS) entry which is preliminary data.</text>
</comment>
<name>A0ABX1CN06_9SPHN</name>
<proteinExistence type="predicted"/>
<accession>A0ABX1CN06</accession>
<keyword evidence="3" id="KW-1185">Reference proteome</keyword>
<organism evidence="2 3">
    <name type="scientific">Sphingomonas corticis</name>
    <dbReference type="NCBI Taxonomy" id="2722791"/>
    <lineage>
        <taxon>Bacteria</taxon>
        <taxon>Pseudomonadati</taxon>
        <taxon>Pseudomonadota</taxon>
        <taxon>Alphaproteobacteria</taxon>
        <taxon>Sphingomonadales</taxon>
        <taxon>Sphingomonadaceae</taxon>
        <taxon>Sphingomonas</taxon>
    </lineage>
</organism>
<evidence type="ECO:0000313" key="3">
    <source>
        <dbReference type="Proteomes" id="UP000732399"/>
    </source>
</evidence>
<gene>
    <name evidence="2" type="ORF">HBH26_12210</name>
</gene>
<feature type="region of interest" description="Disordered" evidence="1">
    <location>
        <begin position="375"/>
        <end position="394"/>
    </location>
</feature>
<dbReference type="Proteomes" id="UP000732399">
    <property type="component" value="Unassembled WGS sequence"/>
</dbReference>
<feature type="compositionally biased region" description="Basic and acidic residues" evidence="1">
    <location>
        <begin position="298"/>
        <end position="308"/>
    </location>
</feature>
<evidence type="ECO:0000313" key="2">
    <source>
        <dbReference type="EMBL" id="NJR79347.1"/>
    </source>
</evidence>
<sequence length="563" mass="60897">MPTRSIAIDSFIGVPGTAEIVGLGGVRQPRGEAQEVEVEVVVASDMDAPGFDLVNGVTSHWLGCGQLDLLAPGSCWVGGQWKRWAPGLAIEDSFECNGWREEVGVGLHPQPRGRPFPSQRFASVPGFLLRRVAVEGNAPRERRWNDPDWVLLPPMELLRALFGVSSGFLLELFDGLRDPAVSGERGLVSRQLSRVRDDGTVVLEAGRDLSRDEAVAAAAVIADKAIRALHDAAFQQLSVDPEGRDGRSVNLDLAWPWRMPLRMRLVGRWVTRVDAQPRFVALRIEAIAPPLPFKRVEVRHPGSERGAGRDLPPPDGRTRPANARLIVLTTGRAGSTVRRSVEVPTGTVDLVSAKDVEVVSVACGAGVRRDRSLIGEDPRDAAPFGTGGRQPGADPDVGAAALRRRARAGEVAARLPFKALADTWIALETACRSRAWRLDAQPTTSGRRSPHGGLDLTREPLVAIVRVGGRRLLVVDRGSPLGDERSLGLLLPKRGGMSDRDLANAARRACVSVDGSWRSPKVAQPGFAPEFVVRGVARPFGLWDDRAAYADFMRRRIASALAL</sequence>